<evidence type="ECO:0000313" key="2">
    <source>
        <dbReference type="Proteomes" id="UP001432027"/>
    </source>
</evidence>
<protein>
    <submittedName>
        <fullName evidence="1">Uncharacterized protein</fullName>
    </submittedName>
</protein>
<dbReference type="EMBL" id="BTSX01000004">
    <property type="protein sequence ID" value="GMS97662.1"/>
    <property type="molecule type" value="Genomic_DNA"/>
</dbReference>
<evidence type="ECO:0000313" key="1">
    <source>
        <dbReference type="EMBL" id="GMS97662.1"/>
    </source>
</evidence>
<comment type="caution">
    <text evidence="1">The sequence shown here is derived from an EMBL/GenBank/DDBJ whole genome shotgun (WGS) entry which is preliminary data.</text>
</comment>
<gene>
    <name evidence="1" type="ORF">PENTCL1PPCAC_19837</name>
</gene>
<reference evidence="1" key="1">
    <citation type="submission" date="2023-10" db="EMBL/GenBank/DDBJ databases">
        <title>Genome assembly of Pristionchus species.</title>
        <authorList>
            <person name="Yoshida K."/>
            <person name="Sommer R.J."/>
        </authorList>
    </citation>
    <scope>NUCLEOTIDE SEQUENCE</scope>
    <source>
        <strain evidence="1">RS0144</strain>
    </source>
</reference>
<organism evidence="1 2">
    <name type="scientific">Pristionchus entomophagus</name>
    <dbReference type="NCBI Taxonomy" id="358040"/>
    <lineage>
        <taxon>Eukaryota</taxon>
        <taxon>Metazoa</taxon>
        <taxon>Ecdysozoa</taxon>
        <taxon>Nematoda</taxon>
        <taxon>Chromadorea</taxon>
        <taxon>Rhabditida</taxon>
        <taxon>Rhabditina</taxon>
        <taxon>Diplogasteromorpha</taxon>
        <taxon>Diplogasteroidea</taxon>
        <taxon>Neodiplogasteridae</taxon>
        <taxon>Pristionchus</taxon>
    </lineage>
</organism>
<keyword evidence="2" id="KW-1185">Reference proteome</keyword>
<dbReference type="AlphaFoldDB" id="A0AAV5TT88"/>
<accession>A0AAV5TT88</accession>
<proteinExistence type="predicted"/>
<name>A0AAV5TT88_9BILA</name>
<sequence length="153" mass="17862">SFLFDLSKTCKFINLAEESFDDGYENVSVDAIQKICNNMLEGTIKLRKLWMAVTKNWGIEFLKLMEINYRDGWLYSDRHIEAYKIIVDEEDDQNSDLIDNAFVIFNGNLEIHISLNILCDFVSDITLTMFDTQELLEKAKDDENYVRIDLPSN</sequence>
<dbReference type="Proteomes" id="UP001432027">
    <property type="component" value="Unassembled WGS sequence"/>
</dbReference>
<feature type="non-terminal residue" evidence="1">
    <location>
        <position position="1"/>
    </location>
</feature>